<protein>
    <submittedName>
        <fullName evidence="1">Uncharacterized protein</fullName>
    </submittedName>
</protein>
<evidence type="ECO:0000313" key="1">
    <source>
        <dbReference type="EMBL" id="KAE9391687.1"/>
    </source>
</evidence>
<proteinExistence type="predicted"/>
<name>A0A6A4H3H7_9AGAR</name>
<dbReference type="AlphaFoldDB" id="A0A6A4H3H7"/>
<dbReference type="Proteomes" id="UP000799118">
    <property type="component" value="Unassembled WGS sequence"/>
</dbReference>
<keyword evidence="2" id="KW-1185">Reference proteome</keyword>
<dbReference type="OrthoDB" id="2944942at2759"/>
<gene>
    <name evidence="1" type="ORF">BT96DRAFT_1001054</name>
</gene>
<evidence type="ECO:0000313" key="2">
    <source>
        <dbReference type="Proteomes" id="UP000799118"/>
    </source>
</evidence>
<accession>A0A6A4H3H7</accession>
<reference evidence="1" key="1">
    <citation type="journal article" date="2019" name="Environ. Microbiol.">
        <title>Fungal ecological strategies reflected in gene transcription - a case study of two litter decomposers.</title>
        <authorList>
            <person name="Barbi F."/>
            <person name="Kohler A."/>
            <person name="Barry K."/>
            <person name="Baskaran P."/>
            <person name="Daum C."/>
            <person name="Fauchery L."/>
            <person name="Ihrmark K."/>
            <person name="Kuo A."/>
            <person name="LaButti K."/>
            <person name="Lipzen A."/>
            <person name="Morin E."/>
            <person name="Grigoriev I.V."/>
            <person name="Henrissat B."/>
            <person name="Lindahl B."/>
            <person name="Martin F."/>
        </authorList>
    </citation>
    <scope>NUCLEOTIDE SEQUENCE</scope>
    <source>
        <strain evidence="1">JB14</strain>
    </source>
</reference>
<dbReference type="EMBL" id="ML769615">
    <property type="protein sequence ID" value="KAE9391687.1"/>
    <property type="molecule type" value="Genomic_DNA"/>
</dbReference>
<organism evidence="1 2">
    <name type="scientific">Gymnopus androsaceus JB14</name>
    <dbReference type="NCBI Taxonomy" id="1447944"/>
    <lineage>
        <taxon>Eukaryota</taxon>
        <taxon>Fungi</taxon>
        <taxon>Dikarya</taxon>
        <taxon>Basidiomycota</taxon>
        <taxon>Agaricomycotina</taxon>
        <taxon>Agaricomycetes</taxon>
        <taxon>Agaricomycetidae</taxon>
        <taxon>Agaricales</taxon>
        <taxon>Marasmiineae</taxon>
        <taxon>Omphalotaceae</taxon>
        <taxon>Gymnopus</taxon>
    </lineage>
</organism>
<sequence length="311" mass="36330">MLENASLAIVSTSTSRCKSIIAYDTSFDHSTRRQRTHTNKSIIAHLKKLPPQLRLEMNKKIMDRNKARREKACTMTDSILDVELLITIEDEEIDNIQSDLDVFALAKPYLNVATIAEMNRANREDIVKEKASELTEGKKELEFELDITLHKPNSTSLFENKFPKEMYTTFQCILVAHSKKKQVLDVKDMQKKIREEKIREAGSGPSRNKVMLAIQWWTAYDNYYSFKVSHYGEGQESSHAIFFSNHFQYFVNQENSHQLFAFWKPHKICLHLHHYEKETLFIEAKYNNMWTSQNSLCSCLFHPISSCICKF</sequence>